<evidence type="ECO:0000259" key="3">
    <source>
        <dbReference type="PROSITE" id="PS50887"/>
    </source>
</evidence>
<dbReference type="KEGG" id="eha:Ethha_1177"/>
<dbReference type="SUPFAM" id="SSF48452">
    <property type="entry name" value="TPR-like"/>
    <property type="match status" value="1"/>
</dbReference>
<evidence type="ECO:0000256" key="1">
    <source>
        <dbReference type="ARBA" id="ARBA00005820"/>
    </source>
</evidence>
<reference evidence="4 5" key="1">
    <citation type="submission" date="2010-12" db="EMBL/GenBank/DDBJ databases">
        <title>Complete sequence of Ethanoligenens harbinense YUAN-3.</title>
        <authorList>
            <person name="Lucas S."/>
            <person name="Copeland A."/>
            <person name="Lapidus A."/>
            <person name="Cheng J.-F."/>
            <person name="Bruce D."/>
            <person name="Goodwin L."/>
            <person name="Pitluck S."/>
            <person name="Chertkov O."/>
            <person name="Misra M."/>
            <person name="Detter J.C."/>
            <person name="Han C."/>
            <person name="Tapia R."/>
            <person name="Land M."/>
            <person name="Hauser L."/>
            <person name="Jeffries C."/>
            <person name="Kyrpides N."/>
            <person name="Ivanova N."/>
            <person name="Mikhailova N."/>
            <person name="Wang A."/>
            <person name="Mouttaki H."/>
            <person name="He Z."/>
            <person name="Zhou J."/>
            <person name="Hemme C.L."/>
            <person name="Woyke T."/>
        </authorList>
    </citation>
    <scope>NUCLEOTIDE SEQUENCE [LARGE SCALE GENOMIC DNA]</scope>
    <source>
        <strain evidence="5">DSM 18485 / JCM 12961 / CGMCC 1.5033 / YUAN-3</strain>
    </source>
</reference>
<dbReference type="PROSITE" id="PS50887">
    <property type="entry name" value="GGDEF"/>
    <property type="match status" value="1"/>
</dbReference>
<sequence length="402" mass="46818">MTKRAAEKTVEITMFGGFSIQRGDMVLTDDLRRTKQPWLLLEYLIANRHTTISQEKLFELLWPEGNCEKPANALKNLIYRIRGLLEGIRDAGACDFIIFTRNNYAWNNEIPCVVDTEEFEKHFLEARVPDIPEEERMRAYRLATVCYKGEFLPKSASEEWVVFRNTHYARIYMECVQNLSALLLKNGQHEETVALCEHAIGFDPFEEPVHEILIHAYLAAGYRQKAMDHYEYISNLFNEKLGVRLSDRFRSHMQEVFETMDSTENDLSMISKDLKESQTPPSAYYCDYEIFRNLYRIEARFAERQNHSILIALFTLRSSAAQSDPKRITEAMSVLKDVILHSLRKGDVVSRFSNSQYLVMLPALTFENGPVVLKRLMEKFKKIYRHRDISLNMTLNPLAPTT</sequence>
<dbReference type="Gene3D" id="1.25.40.10">
    <property type="entry name" value="Tetratricopeptide repeat domain"/>
    <property type="match status" value="1"/>
</dbReference>
<dbReference type="SUPFAM" id="SSF46894">
    <property type="entry name" value="C-terminal effector domain of the bipartite response regulators"/>
    <property type="match status" value="1"/>
</dbReference>
<dbReference type="InterPro" id="IPR000160">
    <property type="entry name" value="GGDEF_dom"/>
</dbReference>
<dbReference type="HOGENOM" id="CLU_054920_0_0_9"/>
<dbReference type="Pfam" id="PF03704">
    <property type="entry name" value="BTAD"/>
    <property type="match status" value="1"/>
</dbReference>
<dbReference type="InterPro" id="IPR001867">
    <property type="entry name" value="OmpR/PhoB-type_DNA-bd"/>
</dbReference>
<organism evidence="4 5">
    <name type="scientific">Ethanoligenens harbinense (strain DSM 18485 / JCM 12961 / CGMCC 1.5033 / YUAN-3)</name>
    <dbReference type="NCBI Taxonomy" id="663278"/>
    <lineage>
        <taxon>Bacteria</taxon>
        <taxon>Bacillati</taxon>
        <taxon>Bacillota</taxon>
        <taxon>Clostridia</taxon>
        <taxon>Eubacteriales</taxon>
        <taxon>Oscillospiraceae</taxon>
        <taxon>Ethanoligenens</taxon>
    </lineage>
</organism>
<dbReference type="InterPro" id="IPR005158">
    <property type="entry name" value="BTAD"/>
</dbReference>
<keyword evidence="2" id="KW-0238">DNA-binding</keyword>
<dbReference type="EMBL" id="CP002400">
    <property type="protein sequence ID" value="ADU26728.1"/>
    <property type="molecule type" value="Genomic_DNA"/>
</dbReference>
<feature type="domain" description="GGDEF" evidence="3">
    <location>
        <begin position="307"/>
        <end position="402"/>
    </location>
</feature>
<dbReference type="Gene3D" id="1.10.10.10">
    <property type="entry name" value="Winged helix-like DNA-binding domain superfamily/Winged helix DNA-binding domain"/>
    <property type="match status" value="1"/>
</dbReference>
<dbReference type="InterPro" id="IPR036388">
    <property type="entry name" value="WH-like_DNA-bd_sf"/>
</dbReference>
<dbReference type="SMART" id="SM01043">
    <property type="entry name" value="BTAD"/>
    <property type="match status" value="1"/>
</dbReference>
<proteinExistence type="inferred from homology"/>
<protein>
    <submittedName>
        <fullName evidence="4">Transcriptional regulator, SARP family</fullName>
    </submittedName>
</protein>
<name>E6U522_ETHHY</name>
<dbReference type="InterPro" id="IPR051677">
    <property type="entry name" value="AfsR-DnrI-RedD_regulator"/>
</dbReference>
<evidence type="ECO:0000256" key="2">
    <source>
        <dbReference type="ARBA" id="ARBA00023125"/>
    </source>
</evidence>
<accession>E6U522</accession>
<dbReference type="STRING" id="663278.Ethha_1177"/>
<dbReference type="AlphaFoldDB" id="E6U522"/>
<dbReference type="GO" id="GO:0000160">
    <property type="term" value="P:phosphorelay signal transduction system"/>
    <property type="evidence" value="ECO:0007669"/>
    <property type="project" value="InterPro"/>
</dbReference>
<dbReference type="PANTHER" id="PTHR35807:SF2">
    <property type="entry name" value="TRANSCRIPTIONAL ACTIVATOR DOMAIN"/>
    <property type="match status" value="1"/>
</dbReference>
<keyword evidence="5" id="KW-1185">Reference proteome</keyword>
<dbReference type="GO" id="GO:0003677">
    <property type="term" value="F:DNA binding"/>
    <property type="evidence" value="ECO:0007669"/>
    <property type="project" value="UniProtKB-KW"/>
</dbReference>
<evidence type="ECO:0000313" key="5">
    <source>
        <dbReference type="Proteomes" id="UP000001551"/>
    </source>
</evidence>
<comment type="similarity">
    <text evidence="1">Belongs to the AfsR/DnrI/RedD regulatory family.</text>
</comment>
<dbReference type="eggNOG" id="COG3629">
    <property type="taxonomic scope" value="Bacteria"/>
</dbReference>
<evidence type="ECO:0000313" key="4">
    <source>
        <dbReference type="EMBL" id="ADU26728.1"/>
    </source>
</evidence>
<dbReference type="InterPro" id="IPR016032">
    <property type="entry name" value="Sig_transdc_resp-reg_C-effctor"/>
</dbReference>
<dbReference type="PANTHER" id="PTHR35807">
    <property type="entry name" value="TRANSCRIPTIONAL REGULATOR REDD-RELATED"/>
    <property type="match status" value="1"/>
</dbReference>
<dbReference type="GO" id="GO:0006355">
    <property type="term" value="P:regulation of DNA-templated transcription"/>
    <property type="evidence" value="ECO:0007669"/>
    <property type="project" value="InterPro"/>
</dbReference>
<gene>
    <name evidence="4" type="ordered locus">Ethha_1177</name>
</gene>
<dbReference type="Proteomes" id="UP000001551">
    <property type="component" value="Chromosome"/>
</dbReference>
<dbReference type="InterPro" id="IPR011990">
    <property type="entry name" value="TPR-like_helical_dom_sf"/>
</dbReference>
<dbReference type="Pfam" id="PF00486">
    <property type="entry name" value="Trans_reg_C"/>
    <property type="match status" value="1"/>
</dbReference>